<evidence type="ECO:0000313" key="1">
    <source>
        <dbReference type="EMBL" id="MBC3885952.1"/>
    </source>
</evidence>
<evidence type="ECO:0000313" key="2">
    <source>
        <dbReference type="Proteomes" id="UP000613113"/>
    </source>
</evidence>
<dbReference type="EMBL" id="JACOGC010000005">
    <property type="protein sequence ID" value="MBC3885952.1"/>
    <property type="molecule type" value="Genomic_DNA"/>
</dbReference>
<dbReference type="InterPro" id="IPR021292">
    <property type="entry name" value="DUF2863"/>
</dbReference>
<dbReference type="RefSeq" id="WP_186863523.1">
    <property type="nucleotide sequence ID" value="NZ_JACOGC010000005.1"/>
</dbReference>
<gene>
    <name evidence="1" type="ORF">H8K27_12485</name>
</gene>
<accession>A0ABR6YPY8</accession>
<name>A0ABR6YPY8_9BURK</name>
<comment type="caution">
    <text evidence="1">The sequence shown here is derived from an EMBL/GenBank/DDBJ whole genome shotgun (WGS) entry which is preliminary data.</text>
</comment>
<dbReference type="Proteomes" id="UP000613113">
    <property type="component" value="Unassembled WGS sequence"/>
</dbReference>
<organism evidence="1 2">
    <name type="scientific">Undibacterium griseum</name>
    <dbReference type="NCBI Taxonomy" id="2762295"/>
    <lineage>
        <taxon>Bacteria</taxon>
        <taxon>Pseudomonadati</taxon>
        <taxon>Pseudomonadota</taxon>
        <taxon>Betaproteobacteria</taxon>
        <taxon>Burkholderiales</taxon>
        <taxon>Oxalobacteraceae</taxon>
        <taxon>Undibacterium</taxon>
    </lineage>
</organism>
<sequence length="408" mass="45264">MRRPVKRPRLKLAAESQRLSNLALAVAQSASRLEDLAWQEKLDASVAKNLRLHHQDLLDDAAEHLFTTHPNAYEVFVETLETCSTSAELDNQGKKYQALLIAAPVLAWTRFEIASGMIPAELTDILSTQLKTDFLTPQASLRLLPHLYSIDQLPRNHCETYAVMEKQALSLLKGQPCAMDTDRAQTVPFLADIRYVLGVVVAPVHEPLFLWQTIEAPYDCAQAKSDALLVWESHAATSFKQLLPGCGTELLLPEAFYTACREADIRIRPVSVRSAVFYLAQTLNKEADQFSVIIASFGAQETPGQVDEFRLSFCLKDAPEVIYGVVWPLYQAEDQANAVSTDEHGSLTGDIPEILTESGITSIKQTEEIFAMEFCDDCGIPLFADQEGELVHPEMPENTPAPGTAHFH</sequence>
<dbReference type="Pfam" id="PF11062">
    <property type="entry name" value="DUF2863"/>
    <property type="match status" value="1"/>
</dbReference>
<proteinExistence type="predicted"/>
<protein>
    <submittedName>
        <fullName evidence="1">DUF2863 family protein</fullName>
    </submittedName>
</protein>
<keyword evidence="2" id="KW-1185">Reference proteome</keyword>
<reference evidence="1 2" key="1">
    <citation type="submission" date="2020-08" db="EMBL/GenBank/DDBJ databases">
        <title>Novel species isolated from subtropical streams in China.</title>
        <authorList>
            <person name="Lu H."/>
        </authorList>
    </citation>
    <scope>NUCLEOTIDE SEQUENCE [LARGE SCALE GENOMIC DNA]</scope>
    <source>
        <strain evidence="1 2">FT31W</strain>
    </source>
</reference>